<evidence type="ECO:0000313" key="3">
    <source>
        <dbReference type="Proteomes" id="UP000708208"/>
    </source>
</evidence>
<dbReference type="AlphaFoldDB" id="A0A8J2LRY7"/>
<name>A0A8J2LRY7_9HEXA</name>
<feature type="non-terminal residue" evidence="2">
    <location>
        <position position="1"/>
    </location>
</feature>
<feature type="signal peptide" evidence="1">
    <location>
        <begin position="1"/>
        <end position="18"/>
    </location>
</feature>
<evidence type="ECO:0000256" key="1">
    <source>
        <dbReference type="SAM" id="SignalP"/>
    </source>
</evidence>
<feature type="chain" id="PRO_5035289664" evidence="1">
    <location>
        <begin position="19"/>
        <end position="96"/>
    </location>
</feature>
<keyword evidence="3" id="KW-1185">Reference proteome</keyword>
<organism evidence="2 3">
    <name type="scientific">Allacma fusca</name>
    <dbReference type="NCBI Taxonomy" id="39272"/>
    <lineage>
        <taxon>Eukaryota</taxon>
        <taxon>Metazoa</taxon>
        <taxon>Ecdysozoa</taxon>
        <taxon>Arthropoda</taxon>
        <taxon>Hexapoda</taxon>
        <taxon>Collembola</taxon>
        <taxon>Symphypleona</taxon>
        <taxon>Sminthuridae</taxon>
        <taxon>Allacma</taxon>
    </lineage>
</organism>
<gene>
    <name evidence="2" type="ORF">AFUS01_LOCUS46835</name>
</gene>
<protein>
    <submittedName>
        <fullName evidence="2">Uncharacterized protein</fullName>
    </submittedName>
</protein>
<dbReference type="EMBL" id="CAJVCH010571535">
    <property type="protein sequence ID" value="CAG7837774.1"/>
    <property type="molecule type" value="Genomic_DNA"/>
</dbReference>
<comment type="caution">
    <text evidence="2">The sequence shown here is derived from an EMBL/GenBank/DDBJ whole genome shotgun (WGS) entry which is preliminary data.</text>
</comment>
<reference evidence="2" key="1">
    <citation type="submission" date="2021-06" db="EMBL/GenBank/DDBJ databases">
        <authorList>
            <person name="Hodson N. C."/>
            <person name="Mongue J. A."/>
            <person name="Jaron S. K."/>
        </authorList>
    </citation>
    <scope>NUCLEOTIDE SEQUENCE</scope>
</reference>
<sequence length="96" mass="10969">MNLITFGWALLFASCVVCQEDTDIARYEEEIQKNIKPQNRQEYIKLISEVGTDLLGSTEEKVLLPNGQNIEDYVAPFNISNKIVYYHAGFDLEGRP</sequence>
<proteinExistence type="predicted"/>
<keyword evidence="1" id="KW-0732">Signal</keyword>
<dbReference type="Proteomes" id="UP000708208">
    <property type="component" value="Unassembled WGS sequence"/>
</dbReference>
<accession>A0A8J2LRY7</accession>
<evidence type="ECO:0000313" key="2">
    <source>
        <dbReference type="EMBL" id="CAG7837774.1"/>
    </source>
</evidence>